<dbReference type="Proteomes" id="UP001596109">
    <property type="component" value="Unassembled WGS sequence"/>
</dbReference>
<comment type="caution">
    <text evidence="2">The sequence shown here is derived from an EMBL/GenBank/DDBJ whole genome shotgun (WGS) entry which is preliminary data.</text>
</comment>
<protein>
    <submittedName>
        <fullName evidence="2">Amidohydrolase</fullName>
    </submittedName>
</protein>
<evidence type="ECO:0000313" key="3">
    <source>
        <dbReference type="Proteomes" id="UP001596109"/>
    </source>
</evidence>
<dbReference type="InterPro" id="IPR017439">
    <property type="entry name" value="Amidohydrolase"/>
</dbReference>
<dbReference type="Pfam" id="PF01546">
    <property type="entry name" value="Peptidase_M20"/>
    <property type="match status" value="1"/>
</dbReference>
<dbReference type="PIRSF" id="PIRSF005962">
    <property type="entry name" value="Pept_M20D_amidohydro"/>
    <property type="match status" value="1"/>
</dbReference>
<organism evidence="2 3">
    <name type="scientific">Sporosarcina soli</name>
    <dbReference type="NCBI Taxonomy" id="334736"/>
    <lineage>
        <taxon>Bacteria</taxon>
        <taxon>Bacillati</taxon>
        <taxon>Bacillota</taxon>
        <taxon>Bacilli</taxon>
        <taxon>Bacillales</taxon>
        <taxon>Caryophanaceae</taxon>
        <taxon>Sporosarcina</taxon>
    </lineage>
</organism>
<dbReference type="RefSeq" id="WP_381434677.1">
    <property type="nucleotide sequence ID" value="NZ_JBHSNO010000005.1"/>
</dbReference>
<proteinExistence type="predicted"/>
<reference evidence="3" key="1">
    <citation type="journal article" date="2019" name="Int. J. Syst. Evol. Microbiol.">
        <title>The Global Catalogue of Microorganisms (GCM) 10K type strain sequencing project: providing services to taxonomists for standard genome sequencing and annotation.</title>
        <authorList>
            <consortium name="The Broad Institute Genomics Platform"/>
            <consortium name="The Broad Institute Genome Sequencing Center for Infectious Disease"/>
            <person name="Wu L."/>
            <person name="Ma J."/>
        </authorList>
    </citation>
    <scope>NUCLEOTIDE SEQUENCE [LARGE SCALE GENOMIC DNA]</scope>
    <source>
        <strain evidence="3">CGMCC 4.1434</strain>
    </source>
</reference>
<dbReference type="Pfam" id="PF07687">
    <property type="entry name" value="M20_dimer"/>
    <property type="match status" value="1"/>
</dbReference>
<dbReference type="PANTHER" id="PTHR11014:SF122">
    <property type="entry name" value="AMIDOHYDROLASE AMHX"/>
    <property type="match status" value="1"/>
</dbReference>
<dbReference type="SUPFAM" id="SSF53187">
    <property type="entry name" value="Zn-dependent exopeptidases"/>
    <property type="match status" value="1"/>
</dbReference>
<sequence length="378" mass="40942">MSNINPIDYISENQENIIQTYHDLHALAEPSWREKETSAYLIEKLQAAGFTVKTFVGHYGFIAEIEGKTRDVVGLRADMDALVQEVDHVVRANHSCGHDAHSTMVLHTALALKQAGIRPEKTIRFIFQPAEETGEGAKRFMEAGILNNTEMLLGIHLRPTFEVPYGKAAPAIVHGASVSTVGVINGLQAHAARPENGINVIEAASVLIQALQGIRLQAGCSFSVKMTQLHSGESPNTIPGKASFTLDLRAQSNEGMTELQKKTAKVLKAVGNLTNTQIDYEFQGLVPAATLNEKMIGTAKNSIVDILGPEHVVEPCITRGGEDFHFYTTKHPHIAATMIGLGCGLEPGLHHPQMSFQIDALNYGTKILTVCVLNAAKA</sequence>
<dbReference type="SUPFAM" id="SSF55031">
    <property type="entry name" value="Bacterial exopeptidase dimerisation domain"/>
    <property type="match status" value="1"/>
</dbReference>
<name>A0ABW0TJN9_9BACL</name>
<dbReference type="Gene3D" id="3.30.70.360">
    <property type="match status" value="1"/>
</dbReference>
<dbReference type="EMBL" id="JBHSNO010000005">
    <property type="protein sequence ID" value="MFC5589660.1"/>
    <property type="molecule type" value="Genomic_DNA"/>
</dbReference>
<accession>A0ABW0TJN9</accession>
<keyword evidence="3" id="KW-1185">Reference proteome</keyword>
<gene>
    <name evidence="2" type="ORF">ACFPRA_12210</name>
</gene>
<dbReference type="InterPro" id="IPR011650">
    <property type="entry name" value="Peptidase_M20_dimer"/>
</dbReference>
<dbReference type="InterPro" id="IPR002933">
    <property type="entry name" value="Peptidase_M20"/>
</dbReference>
<feature type="domain" description="Peptidase M20 dimerisation" evidence="1">
    <location>
        <begin position="184"/>
        <end position="270"/>
    </location>
</feature>
<dbReference type="PANTHER" id="PTHR11014">
    <property type="entry name" value="PEPTIDASE M20 FAMILY MEMBER"/>
    <property type="match status" value="1"/>
</dbReference>
<evidence type="ECO:0000259" key="1">
    <source>
        <dbReference type="Pfam" id="PF07687"/>
    </source>
</evidence>
<dbReference type="InterPro" id="IPR036264">
    <property type="entry name" value="Bact_exopeptidase_dim_dom"/>
</dbReference>
<evidence type="ECO:0000313" key="2">
    <source>
        <dbReference type="EMBL" id="MFC5589660.1"/>
    </source>
</evidence>
<dbReference type="Gene3D" id="3.40.630.10">
    <property type="entry name" value="Zn peptidases"/>
    <property type="match status" value="1"/>
</dbReference>
<dbReference type="NCBIfam" id="TIGR01891">
    <property type="entry name" value="amidohydrolases"/>
    <property type="match status" value="1"/>
</dbReference>